<keyword evidence="2" id="KW-1133">Transmembrane helix</keyword>
<keyword evidence="4" id="KW-1185">Reference proteome</keyword>
<dbReference type="EMBL" id="QKYT01000091">
    <property type="protein sequence ID" value="RIA94048.1"/>
    <property type="molecule type" value="Genomic_DNA"/>
</dbReference>
<evidence type="ECO:0000313" key="3">
    <source>
        <dbReference type="EMBL" id="RIA94048.1"/>
    </source>
</evidence>
<comment type="caution">
    <text evidence="3">The sequence shown here is derived from an EMBL/GenBank/DDBJ whole genome shotgun (WGS) entry which is preliminary data.</text>
</comment>
<protein>
    <submittedName>
        <fullName evidence="3">Uncharacterized protein</fullName>
    </submittedName>
</protein>
<feature type="region of interest" description="Disordered" evidence="1">
    <location>
        <begin position="197"/>
        <end position="232"/>
    </location>
</feature>
<evidence type="ECO:0000313" key="4">
    <source>
        <dbReference type="Proteomes" id="UP000265703"/>
    </source>
</evidence>
<name>A0A397T711_9GLOM</name>
<organism evidence="3 4">
    <name type="scientific">Glomus cerebriforme</name>
    <dbReference type="NCBI Taxonomy" id="658196"/>
    <lineage>
        <taxon>Eukaryota</taxon>
        <taxon>Fungi</taxon>
        <taxon>Fungi incertae sedis</taxon>
        <taxon>Mucoromycota</taxon>
        <taxon>Glomeromycotina</taxon>
        <taxon>Glomeromycetes</taxon>
        <taxon>Glomerales</taxon>
        <taxon>Glomeraceae</taxon>
        <taxon>Glomus</taxon>
    </lineage>
</organism>
<feature type="region of interest" description="Disordered" evidence="1">
    <location>
        <begin position="164"/>
        <end position="183"/>
    </location>
</feature>
<feature type="compositionally biased region" description="Polar residues" evidence="1">
    <location>
        <begin position="169"/>
        <end position="183"/>
    </location>
</feature>
<evidence type="ECO:0000256" key="2">
    <source>
        <dbReference type="SAM" id="Phobius"/>
    </source>
</evidence>
<feature type="region of interest" description="Disordered" evidence="1">
    <location>
        <begin position="1"/>
        <end position="33"/>
    </location>
</feature>
<reference evidence="3 4" key="1">
    <citation type="submission" date="2018-06" db="EMBL/GenBank/DDBJ databases">
        <title>Comparative genomics reveals the genomic features of Rhizophagus irregularis, R. cerebriforme, R. diaphanum and Gigaspora rosea, and their symbiotic lifestyle signature.</title>
        <authorList>
            <person name="Morin E."/>
            <person name="San Clemente H."/>
            <person name="Chen E.C.H."/>
            <person name="De La Providencia I."/>
            <person name="Hainaut M."/>
            <person name="Kuo A."/>
            <person name="Kohler A."/>
            <person name="Murat C."/>
            <person name="Tang N."/>
            <person name="Roy S."/>
            <person name="Loubradou J."/>
            <person name="Henrissat B."/>
            <person name="Grigoriev I.V."/>
            <person name="Corradi N."/>
            <person name="Roux C."/>
            <person name="Martin F.M."/>
        </authorList>
    </citation>
    <scope>NUCLEOTIDE SEQUENCE [LARGE SCALE GENOMIC DNA]</scope>
    <source>
        <strain evidence="3 4">DAOM 227022</strain>
    </source>
</reference>
<feature type="compositionally biased region" description="Pro residues" evidence="1">
    <location>
        <begin position="205"/>
        <end position="229"/>
    </location>
</feature>
<keyword evidence="2" id="KW-0812">Transmembrane</keyword>
<accession>A0A397T711</accession>
<dbReference type="AlphaFoldDB" id="A0A397T711"/>
<keyword evidence="2" id="KW-0472">Membrane</keyword>
<gene>
    <name evidence="3" type="ORF">C1645_866279</name>
</gene>
<evidence type="ECO:0000256" key="1">
    <source>
        <dbReference type="SAM" id="MobiDB-lite"/>
    </source>
</evidence>
<sequence>MSGIGKGKEGKSKTTETTPPIAPVPTKFPRPPPIPIIPEPTIPTISAKAPPPTNIIPSPIFSNLIPSNTTNLINPTSIITNSVLPVSTLIETFTETRKEPSAQSTVIPTGTRIFTSTIKTDTQNQNKHHNNFTAIVFVIMVAFVIVGGGITFITLIIRKKIKGKKKNQTAENVHSNNNNNTELSESFQEISNNHDMSRSIMSYPQPHPQPPPQHPPPYPPPQHPPPQPPVLYRNRSLIRNYSSDLPPSENHPVYSDAISHYYQKYSRLIFPSAHSQTNESEIINEQSETLNK</sequence>
<dbReference type="Proteomes" id="UP000265703">
    <property type="component" value="Unassembled WGS sequence"/>
</dbReference>
<feature type="compositionally biased region" description="Pro residues" evidence="1">
    <location>
        <begin position="20"/>
        <end position="33"/>
    </location>
</feature>
<feature type="compositionally biased region" description="Basic and acidic residues" evidence="1">
    <location>
        <begin position="1"/>
        <end position="14"/>
    </location>
</feature>
<proteinExistence type="predicted"/>
<feature type="transmembrane region" description="Helical" evidence="2">
    <location>
        <begin position="132"/>
        <end position="157"/>
    </location>
</feature>